<dbReference type="InterPro" id="IPR023210">
    <property type="entry name" value="NADP_OxRdtase_dom"/>
</dbReference>
<feature type="domain" description="NADP-dependent oxidoreductase" evidence="6">
    <location>
        <begin position="19"/>
        <end position="303"/>
    </location>
</feature>
<proteinExistence type="inferred from homology"/>
<accession>A0A1Y2J0C2</accession>
<dbReference type="AlphaFoldDB" id="A0A1Y2J0C2"/>
<keyword evidence="8" id="KW-1185">Reference proteome</keyword>
<dbReference type="FunFam" id="3.20.20.100:FF:000007">
    <property type="entry name" value="NAD(P)H-dependent D-xylose reductase xyl1"/>
    <property type="match status" value="1"/>
</dbReference>
<feature type="active site" description="Proton donor" evidence="3">
    <location>
        <position position="52"/>
    </location>
</feature>
<protein>
    <submittedName>
        <fullName evidence="7">D-xylose reductase</fullName>
    </submittedName>
</protein>
<dbReference type="PRINTS" id="PR00069">
    <property type="entry name" value="ALDKETRDTASE"/>
</dbReference>
<gene>
    <name evidence="7" type="ORF">PYCCODRAFT_1442373</name>
</gene>
<evidence type="ECO:0000256" key="2">
    <source>
        <dbReference type="ARBA" id="ARBA00023002"/>
    </source>
</evidence>
<evidence type="ECO:0000256" key="3">
    <source>
        <dbReference type="PIRSR" id="PIRSR000097-1"/>
    </source>
</evidence>
<evidence type="ECO:0000256" key="5">
    <source>
        <dbReference type="PIRSR" id="PIRSR000097-3"/>
    </source>
</evidence>
<feature type="binding site" evidence="4">
    <location>
        <position position="114"/>
    </location>
    <ligand>
        <name>substrate</name>
    </ligand>
</feature>
<sequence>MLTSPTITLKPTGAEMPQIGFGTWKHYGAKATEAVYTGLKVGYRLIDCACDYGNEKECGEGLKRAIEDGVVAREDVWVVSKLWNTFHRKEHVREAVMRSLSDWGVSYFDIYYVHFPISLAYVPPDTRYPPGWFFDGKSQVKHDPVPLRETWEALEELVDEGYIRHLGVSNMCSALLMDLLSYARHRPSVLQIEIHPYNAQPRAVQYAHEQGIAVTAYSSFGPLGFRELNTPKSLRTQPLFTHPVVTAIALAHQSTPAQVVLRWATQRRLAIIPKSDTEQQMKENMQSTDIKLTEQEMSVISGLNVGLRFNDPADDFEGCHIFS</sequence>
<evidence type="ECO:0000256" key="4">
    <source>
        <dbReference type="PIRSR" id="PIRSR000097-2"/>
    </source>
</evidence>
<dbReference type="PROSITE" id="PS00798">
    <property type="entry name" value="ALDOKETO_REDUCTASE_1"/>
    <property type="match status" value="1"/>
</dbReference>
<evidence type="ECO:0000256" key="1">
    <source>
        <dbReference type="ARBA" id="ARBA00007905"/>
    </source>
</evidence>
<name>A0A1Y2J0C2_TRAC3</name>
<evidence type="ECO:0000313" key="7">
    <source>
        <dbReference type="EMBL" id="OSD06849.1"/>
    </source>
</evidence>
<dbReference type="PANTHER" id="PTHR11732">
    <property type="entry name" value="ALDO/KETO REDUCTASE"/>
    <property type="match status" value="1"/>
</dbReference>
<dbReference type="OrthoDB" id="416253at2759"/>
<organism evidence="7 8">
    <name type="scientific">Trametes coccinea (strain BRFM310)</name>
    <name type="common">Pycnoporus coccineus</name>
    <dbReference type="NCBI Taxonomy" id="1353009"/>
    <lineage>
        <taxon>Eukaryota</taxon>
        <taxon>Fungi</taxon>
        <taxon>Dikarya</taxon>
        <taxon>Basidiomycota</taxon>
        <taxon>Agaricomycotina</taxon>
        <taxon>Agaricomycetes</taxon>
        <taxon>Polyporales</taxon>
        <taxon>Polyporaceae</taxon>
        <taxon>Trametes</taxon>
    </lineage>
</organism>
<feature type="site" description="Lowers pKa of active site Tyr" evidence="5">
    <location>
        <position position="81"/>
    </location>
</feature>
<evidence type="ECO:0000313" key="8">
    <source>
        <dbReference type="Proteomes" id="UP000193067"/>
    </source>
</evidence>
<keyword evidence="2" id="KW-0560">Oxidoreductase</keyword>
<dbReference type="Gene3D" id="3.20.20.100">
    <property type="entry name" value="NADP-dependent oxidoreductase domain"/>
    <property type="match status" value="1"/>
</dbReference>
<dbReference type="SUPFAM" id="SSF51430">
    <property type="entry name" value="NAD(P)-linked oxidoreductase"/>
    <property type="match status" value="1"/>
</dbReference>
<reference evidence="7 8" key="1">
    <citation type="journal article" date="2015" name="Biotechnol. Biofuels">
        <title>Enhanced degradation of softwood versus hardwood by the white-rot fungus Pycnoporus coccineus.</title>
        <authorList>
            <person name="Couturier M."/>
            <person name="Navarro D."/>
            <person name="Chevret D."/>
            <person name="Henrissat B."/>
            <person name="Piumi F."/>
            <person name="Ruiz-Duenas F.J."/>
            <person name="Martinez A.T."/>
            <person name="Grigoriev I.V."/>
            <person name="Riley R."/>
            <person name="Lipzen A."/>
            <person name="Berrin J.G."/>
            <person name="Master E.R."/>
            <person name="Rosso M.N."/>
        </authorList>
    </citation>
    <scope>NUCLEOTIDE SEQUENCE [LARGE SCALE GENOMIC DNA]</scope>
    <source>
        <strain evidence="7 8">BRFM310</strain>
    </source>
</reference>
<dbReference type="InterPro" id="IPR018170">
    <property type="entry name" value="Aldo/ket_reductase_CS"/>
</dbReference>
<dbReference type="STRING" id="1353009.A0A1Y2J0C2"/>
<dbReference type="EMBL" id="KZ084089">
    <property type="protein sequence ID" value="OSD06849.1"/>
    <property type="molecule type" value="Genomic_DNA"/>
</dbReference>
<dbReference type="PIRSF" id="PIRSF000097">
    <property type="entry name" value="AKR"/>
    <property type="match status" value="1"/>
</dbReference>
<dbReference type="Pfam" id="PF00248">
    <property type="entry name" value="Aldo_ket_red"/>
    <property type="match status" value="1"/>
</dbReference>
<dbReference type="InterPro" id="IPR036812">
    <property type="entry name" value="NAD(P)_OxRdtase_dom_sf"/>
</dbReference>
<comment type="similarity">
    <text evidence="1">Belongs to the aldo/keto reductase family.</text>
</comment>
<dbReference type="GO" id="GO:0016491">
    <property type="term" value="F:oxidoreductase activity"/>
    <property type="evidence" value="ECO:0007669"/>
    <property type="project" value="UniProtKB-KW"/>
</dbReference>
<dbReference type="InterPro" id="IPR020471">
    <property type="entry name" value="AKR"/>
</dbReference>
<evidence type="ECO:0000259" key="6">
    <source>
        <dbReference type="Pfam" id="PF00248"/>
    </source>
</evidence>
<dbReference type="Proteomes" id="UP000193067">
    <property type="component" value="Unassembled WGS sequence"/>
</dbReference>